<dbReference type="Proteomes" id="UP000057134">
    <property type="component" value="Chromosome"/>
</dbReference>
<accession>A0A0N9Y4Q2</accession>
<dbReference type="STRING" id="1766.XA26_42920"/>
<reference evidence="1 2" key="1">
    <citation type="journal article" date="2015" name="MBio">
        <title>Enzymatic Degradation of Phenazines Can Generate Energy and Protect Sensitive Organisms from Toxicity.</title>
        <authorList>
            <person name="Costa K.C."/>
            <person name="Bergkessel M."/>
            <person name="Saunders S."/>
            <person name="Korlach J."/>
            <person name="Newman D.K."/>
        </authorList>
    </citation>
    <scope>NUCLEOTIDE SEQUENCE [LARGE SCALE GENOMIC DNA]</scope>
    <source>
        <strain evidence="1 2">CT6</strain>
    </source>
</reference>
<name>A0A0N9Y4Q2_MYCFO</name>
<proteinExistence type="predicted"/>
<organism evidence="1 2">
    <name type="scientific">Mycolicibacterium fortuitum</name>
    <name type="common">Mycobacterium fortuitum</name>
    <dbReference type="NCBI Taxonomy" id="1766"/>
    <lineage>
        <taxon>Bacteria</taxon>
        <taxon>Bacillati</taxon>
        <taxon>Actinomycetota</taxon>
        <taxon>Actinomycetes</taxon>
        <taxon>Mycobacteriales</taxon>
        <taxon>Mycobacteriaceae</taxon>
        <taxon>Mycolicibacterium</taxon>
    </lineage>
</organism>
<evidence type="ECO:0000313" key="1">
    <source>
        <dbReference type="EMBL" id="ALI28097.1"/>
    </source>
</evidence>
<protein>
    <submittedName>
        <fullName evidence="1">Uncharacterized protein</fullName>
    </submittedName>
</protein>
<evidence type="ECO:0000313" key="2">
    <source>
        <dbReference type="Proteomes" id="UP000057134"/>
    </source>
</evidence>
<gene>
    <name evidence="1" type="ORF">XA26_42920</name>
</gene>
<dbReference type="AlphaFoldDB" id="A0A0N9Y4Q2"/>
<dbReference type="KEGG" id="mft:XA26_42920"/>
<keyword evidence="2" id="KW-1185">Reference proteome</keyword>
<dbReference type="PATRIC" id="fig|1766.6.peg.4269"/>
<dbReference type="EMBL" id="CP011269">
    <property type="protein sequence ID" value="ALI28097.1"/>
    <property type="molecule type" value="Genomic_DNA"/>
</dbReference>
<sequence length="38" mass="4227">MCRLADAWSSVENTRLSRDYLTDADADATPRVMPVVLS</sequence>